<protein>
    <recommendedName>
        <fullName evidence="5">Cobalt-precorrin-5B C(1)-methyltransferase</fullName>
        <ecNumber evidence="5">2.1.1.195</ecNumber>
    </recommendedName>
    <alternativeName>
        <fullName evidence="5">Cobalt-precorrin-6A synthase</fullName>
    </alternativeName>
</protein>
<dbReference type="PANTHER" id="PTHR35863:SF1">
    <property type="entry name" value="COBALT-PRECORRIN-5B C(1)-METHYLTRANSFERASE"/>
    <property type="match status" value="1"/>
</dbReference>
<name>A0A1G9LHS5_9FIRM</name>
<dbReference type="OrthoDB" id="6439987at2"/>
<evidence type="ECO:0000256" key="3">
    <source>
        <dbReference type="ARBA" id="ARBA00022679"/>
    </source>
</evidence>
<proteinExistence type="inferred from homology"/>
<dbReference type="EMBL" id="FNHB01000001">
    <property type="protein sequence ID" value="SDL61417.1"/>
    <property type="molecule type" value="Genomic_DNA"/>
</dbReference>
<reference evidence="6 7" key="1">
    <citation type="submission" date="2016-10" db="EMBL/GenBank/DDBJ databases">
        <authorList>
            <person name="de Groot N.N."/>
        </authorList>
    </citation>
    <scope>NUCLEOTIDE SEQUENCE [LARGE SCALE GENOMIC DNA]</scope>
    <source>
        <strain evidence="6 7">DSM 1736</strain>
    </source>
</reference>
<dbReference type="RefSeq" id="WP_092067677.1">
    <property type="nucleotide sequence ID" value="NZ_FNHB01000001.1"/>
</dbReference>
<dbReference type="GO" id="GO:0043780">
    <property type="term" value="F:cobalt-precorrin-5B C1-methyltransferase activity"/>
    <property type="evidence" value="ECO:0007669"/>
    <property type="project" value="RHEA"/>
</dbReference>
<keyword evidence="3 5" id="KW-0808">Transferase</keyword>
<gene>
    <name evidence="5" type="primary">cbiD</name>
    <name evidence="6" type="ORF">SAMN04488502_101352</name>
</gene>
<accession>A0A1G9LHS5</accession>
<evidence type="ECO:0000313" key="7">
    <source>
        <dbReference type="Proteomes" id="UP000214880"/>
    </source>
</evidence>
<keyword evidence="4 5" id="KW-0949">S-adenosyl-L-methionine</keyword>
<dbReference type="InterPro" id="IPR036074">
    <property type="entry name" value="CbiD_sf"/>
</dbReference>
<keyword evidence="7" id="KW-1185">Reference proteome</keyword>
<dbReference type="NCBIfam" id="TIGR00312">
    <property type="entry name" value="cbiD"/>
    <property type="match status" value="1"/>
</dbReference>
<dbReference type="STRING" id="146817.SAMN04488502_101352"/>
<evidence type="ECO:0000313" key="6">
    <source>
        <dbReference type="EMBL" id="SDL61417.1"/>
    </source>
</evidence>
<evidence type="ECO:0000256" key="4">
    <source>
        <dbReference type="ARBA" id="ARBA00022691"/>
    </source>
</evidence>
<sequence length="366" mass="38137">MSKNLRSGFTTGTCAAAAAKAAIMAYYQQKPAIVEVFSPQGQSLLVPVAFSEATETGGIATIIKDAGDDPDITHGAAIVAEVEFTDSPAILLKAGSGVGRVTKPGLAIPVGEPAINPGPRKMILQAVRENIPENTGAVVTISVPDGQKLAKRTLNSTLGIVGGLSIIGTTGVVHPMSEEAFKNSLTPQISIARALGYQELVLAPGKIGQDIAVNNFSLPAEAVVQTSNFIGHMLESAVEQDIKKVLLFGHLGKLVKVAAGIFHTHNRMADARMETLAAYLGAAGAPAAVLREILACTTTEAAMPLIERYGLTGVYHTLARRASIRAARYVFEDLTVGTAIVTLKGEILGYDDAACEIGGALGWTIK</sequence>
<comment type="function">
    <text evidence="5">Catalyzes the methylation of C-1 in cobalt-precorrin-5B to form cobalt-precorrin-6A.</text>
</comment>
<evidence type="ECO:0000256" key="5">
    <source>
        <dbReference type="HAMAP-Rule" id="MF_00787"/>
    </source>
</evidence>
<comment type="pathway">
    <text evidence="5">Cofactor biosynthesis; adenosylcobalamin biosynthesis; cob(II)yrinate a,c-diamide from sirohydrochlorin (anaerobic route): step 6/10.</text>
</comment>
<organism evidence="6 7">
    <name type="scientific">Dendrosporobacter quercicolus</name>
    <dbReference type="NCBI Taxonomy" id="146817"/>
    <lineage>
        <taxon>Bacteria</taxon>
        <taxon>Bacillati</taxon>
        <taxon>Bacillota</taxon>
        <taxon>Negativicutes</taxon>
        <taxon>Selenomonadales</taxon>
        <taxon>Sporomusaceae</taxon>
        <taxon>Dendrosporobacter</taxon>
    </lineage>
</organism>
<dbReference type="Pfam" id="PF01888">
    <property type="entry name" value="CbiD"/>
    <property type="match status" value="1"/>
</dbReference>
<dbReference type="EC" id="2.1.1.195" evidence="5"/>
<dbReference type="UniPathway" id="UPA00148">
    <property type="reaction ID" value="UER00227"/>
</dbReference>
<dbReference type="Proteomes" id="UP000214880">
    <property type="component" value="Unassembled WGS sequence"/>
</dbReference>
<evidence type="ECO:0000256" key="1">
    <source>
        <dbReference type="ARBA" id="ARBA00022573"/>
    </source>
</evidence>
<dbReference type="Gene3D" id="3.30.2110.10">
    <property type="entry name" value="CbiD-like"/>
    <property type="match status" value="1"/>
</dbReference>
<dbReference type="GO" id="GO:0032259">
    <property type="term" value="P:methylation"/>
    <property type="evidence" value="ECO:0007669"/>
    <property type="project" value="UniProtKB-KW"/>
</dbReference>
<dbReference type="PIRSF" id="PIRSF026782">
    <property type="entry name" value="CbiD"/>
    <property type="match status" value="1"/>
</dbReference>
<dbReference type="GO" id="GO:0019251">
    <property type="term" value="P:anaerobic cobalamin biosynthetic process"/>
    <property type="evidence" value="ECO:0007669"/>
    <property type="project" value="UniProtKB-UniRule"/>
</dbReference>
<dbReference type="InterPro" id="IPR002748">
    <property type="entry name" value="CbiD"/>
</dbReference>
<keyword evidence="1 5" id="KW-0169">Cobalamin biosynthesis</keyword>
<dbReference type="AlphaFoldDB" id="A0A1G9LHS5"/>
<evidence type="ECO:0000256" key="2">
    <source>
        <dbReference type="ARBA" id="ARBA00022603"/>
    </source>
</evidence>
<comment type="similarity">
    <text evidence="5">Belongs to the CbiD family.</text>
</comment>
<dbReference type="SUPFAM" id="SSF111342">
    <property type="entry name" value="CbiD-like"/>
    <property type="match status" value="1"/>
</dbReference>
<dbReference type="PANTHER" id="PTHR35863">
    <property type="entry name" value="COBALT-PRECORRIN-5B C(1)-METHYLTRANSFERASE"/>
    <property type="match status" value="1"/>
</dbReference>
<keyword evidence="2 5" id="KW-0489">Methyltransferase</keyword>
<comment type="catalytic activity">
    <reaction evidence="5">
        <text>Co-precorrin-5B + S-adenosyl-L-methionine = Co-precorrin-6A + S-adenosyl-L-homocysteine</text>
        <dbReference type="Rhea" id="RHEA:26285"/>
        <dbReference type="ChEBI" id="CHEBI:57856"/>
        <dbReference type="ChEBI" id="CHEBI:59789"/>
        <dbReference type="ChEBI" id="CHEBI:60063"/>
        <dbReference type="ChEBI" id="CHEBI:60064"/>
        <dbReference type="EC" id="2.1.1.195"/>
    </reaction>
</comment>
<dbReference type="HAMAP" id="MF_00787">
    <property type="entry name" value="CbiD"/>
    <property type="match status" value="1"/>
</dbReference>